<sequence>MRYLPLTEENRNEMLDTIGIEKVDELFSDVPSDIELNPKLNLPNYKTEMEVERYLSSLADRNLFADSTAFFLGTGAYKHHIPASVDHIIQRSEFLTSYTPYQPEISQGTLQYLFEFQTQVSLLTGMDISNASMYDGSTATAEAVSMAQRITGRDKIILSSGLHPQYASVIKTLLDKNNQSLGYSLNFSDNFEDLKEKISDETSCVVVQNPDFFGNCHDLTELSKYIHSFGSLLVVVVNEVVSLGIMKSPGKMGADIVACEGQSLGNPLNFGGPYIGLLSSKKEFVRQIPGRIVGETTDIKGKKGFVLTLSTREQHIRREKATSNICTNSGLCSLAFTVHLSLLGEKGFKSLSKLNHESAIKLSKNIEKISGIKILNKTFFNEFTVSLPVEAKVFVEKMSHKGILAGVPVSRLEPQNDQFKNYLVIACTEINSDQDFERFSKAAKEIIS</sequence>
<dbReference type="EMBL" id="UINC01001580">
    <property type="protein sequence ID" value="SUZ84081.1"/>
    <property type="molecule type" value="Genomic_DNA"/>
</dbReference>
<dbReference type="Pfam" id="PF02347">
    <property type="entry name" value="GDC-P"/>
    <property type="match status" value="1"/>
</dbReference>
<reference evidence="3" key="1">
    <citation type="submission" date="2018-05" db="EMBL/GenBank/DDBJ databases">
        <authorList>
            <person name="Lanie J.A."/>
            <person name="Ng W.-L."/>
            <person name="Kazmierczak K.M."/>
            <person name="Andrzejewski T.M."/>
            <person name="Davidsen T.M."/>
            <person name="Wayne K.J."/>
            <person name="Tettelin H."/>
            <person name="Glass J.I."/>
            <person name="Rusch D."/>
            <person name="Podicherti R."/>
            <person name="Tsui H.-C.T."/>
            <person name="Winkler M.E."/>
        </authorList>
    </citation>
    <scope>NUCLEOTIDE SEQUENCE</scope>
</reference>
<dbReference type="PANTHER" id="PTHR42806:SF1">
    <property type="entry name" value="GLYCINE DEHYDROGENASE (DECARBOXYLATING)"/>
    <property type="match status" value="1"/>
</dbReference>
<organism evidence="3">
    <name type="scientific">marine metagenome</name>
    <dbReference type="NCBI Taxonomy" id="408172"/>
    <lineage>
        <taxon>unclassified sequences</taxon>
        <taxon>metagenomes</taxon>
        <taxon>ecological metagenomes</taxon>
    </lineage>
</organism>
<dbReference type="PANTHER" id="PTHR42806">
    <property type="entry name" value="GLYCINE CLEAVAGE SYSTEM P-PROTEIN"/>
    <property type="match status" value="1"/>
</dbReference>
<dbReference type="Gene3D" id="3.90.1150.10">
    <property type="entry name" value="Aspartate Aminotransferase, domain 1"/>
    <property type="match status" value="1"/>
</dbReference>
<dbReference type="InterPro" id="IPR023010">
    <property type="entry name" value="GcvPA"/>
</dbReference>
<dbReference type="AlphaFoldDB" id="A0A381QXE0"/>
<name>A0A381QXE0_9ZZZZ</name>
<dbReference type="InterPro" id="IPR015424">
    <property type="entry name" value="PyrdxlP-dep_Trfase"/>
</dbReference>
<evidence type="ECO:0000313" key="3">
    <source>
        <dbReference type="EMBL" id="SUZ84081.1"/>
    </source>
</evidence>
<dbReference type="HAMAP" id="MF_00712">
    <property type="entry name" value="GcvPA"/>
    <property type="match status" value="1"/>
</dbReference>
<dbReference type="InterPro" id="IPR015421">
    <property type="entry name" value="PyrdxlP-dep_Trfase_major"/>
</dbReference>
<dbReference type="Gene3D" id="3.40.640.10">
    <property type="entry name" value="Type I PLP-dependent aspartate aminotransferase-like (Major domain)"/>
    <property type="match status" value="1"/>
</dbReference>
<accession>A0A381QXE0</accession>
<evidence type="ECO:0000256" key="1">
    <source>
        <dbReference type="ARBA" id="ARBA00023002"/>
    </source>
</evidence>
<protein>
    <recommendedName>
        <fullName evidence="2">Glycine cleavage system P-protein N-terminal domain-containing protein</fullName>
    </recommendedName>
</protein>
<dbReference type="GO" id="GO:0004375">
    <property type="term" value="F:glycine dehydrogenase (decarboxylating) activity"/>
    <property type="evidence" value="ECO:0007669"/>
    <property type="project" value="InterPro"/>
</dbReference>
<dbReference type="NCBIfam" id="NF001696">
    <property type="entry name" value="PRK00451.1"/>
    <property type="match status" value="1"/>
</dbReference>
<gene>
    <name evidence="3" type="ORF">METZ01_LOCUS36935</name>
</gene>
<dbReference type="GO" id="GO:0009116">
    <property type="term" value="P:nucleoside metabolic process"/>
    <property type="evidence" value="ECO:0007669"/>
    <property type="project" value="InterPro"/>
</dbReference>
<dbReference type="PIRSF" id="PIRSF006815">
    <property type="entry name" value="GcvPA"/>
    <property type="match status" value="1"/>
</dbReference>
<dbReference type="SUPFAM" id="SSF53383">
    <property type="entry name" value="PLP-dependent transferases"/>
    <property type="match status" value="1"/>
</dbReference>
<dbReference type="InterPro" id="IPR015422">
    <property type="entry name" value="PyrdxlP-dep_Trfase_small"/>
</dbReference>
<proteinExistence type="inferred from homology"/>
<dbReference type="InterPro" id="IPR049315">
    <property type="entry name" value="GDC-P_N"/>
</dbReference>
<evidence type="ECO:0000259" key="2">
    <source>
        <dbReference type="Pfam" id="PF02347"/>
    </source>
</evidence>
<keyword evidence="1" id="KW-0560">Oxidoreductase</keyword>
<feature type="domain" description="Glycine cleavage system P-protein N-terminal" evidence="2">
    <location>
        <begin position="1"/>
        <end position="437"/>
    </location>
</feature>